<protein>
    <submittedName>
        <fullName evidence="2">Uncharacterized protein</fullName>
    </submittedName>
</protein>
<evidence type="ECO:0000313" key="3">
    <source>
        <dbReference type="Proteomes" id="UP000236333"/>
    </source>
</evidence>
<evidence type="ECO:0000313" key="2">
    <source>
        <dbReference type="EMBL" id="PNH13001.1"/>
    </source>
</evidence>
<keyword evidence="3" id="KW-1185">Reference proteome</keyword>
<dbReference type="AlphaFoldDB" id="A0A2J8AKF4"/>
<comment type="caution">
    <text evidence="2">The sequence shown here is derived from an EMBL/GenBank/DDBJ whole genome shotgun (WGS) entry which is preliminary data.</text>
</comment>
<evidence type="ECO:0000256" key="1">
    <source>
        <dbReference type="SAM" id="SignalP"/>
    </source>
</evidence>
<proteinExistence type="predicted"/>
<sequence>MPLALTAVRVLPLRMAARCHAAPVRCVVMGGQGARRKRNWRHNQFNSPVRWAREAAKRELKQQELQLRAQVLPLLGPERGQAVEQQLKAMFPQQRVNLLRRVAMEQKQQQQK</sequence>
<dbReference type="Proteomes" id="UP000236333">
    <property type="component" value="Unassembled WGS sequence"/>
</dbReference>
<organism evidence="2 3">
    <name type="scientific">Tetrabaena socialis</name>
    <dbReference type="NCBI Taxonomy" id="47790"/>
    <lineage>
        <taxon>Eukaryota</taxon>
        <taxon>Viridiplantae</taxon>
        <taxon>Chlorophyta</taxon>
        <taxon>core chlorophytes</taxon>
        <taxon>Chlorophyceae</taxon>
        <taxon>CS clade</taxon>
        <taxon>Chlamydomonadales</taxon>
        <taxon>Tetrabaenaceae</taxon>
        <taxon>Tetrabaena</taxon>
    </lineage>
</organism>
<keyword evidence="1" id="KW-0732">Signal</keyword>
<dbReference type="EMBL" id="PGGS01000001">
    <property type="protein sequence ID" value="PNH13001.1"/>
    <property type="molecule type" value="Genomic_DNA"/>
</dbReference>
<accession>A0A2J8AKF4</accession>
<reference evidence="2 3" key="1">
    <citation type="journal article" date="2017" name="Mol. Biol. Evol.">
        <title>The 4-celled Tetrabaena socialis nuclear genome reveals the essential components for genetic control of cell number at the origin of multicellularity in the volvocine lineage.</title>
        <authorList>
            <person name="Featherston J."/>
            <person name="Arakaki Y."/>
            <person name="Hanschen E.R."/>
            <person name="Ferris P.J."/>
            <person name="Michod R.E."/>
            <person name="Olson B.J.S.C."/>
            <person name="Nozaki H."/>
            <person name="Durand P.M."/>
        </authorList>
    </citation>
    <scope>NUCLEOTIDE SEQUENCE [LARGE SCALE GENOMIC DNA]</scope>
    <source>
        <strain evidence="2 3">NIES-571</strain>
    </source>
</reference>
<gene>
    <name evidence="2" type="ORF">TSOC_000008</name>
</gene>
<feature type="chain" id="PRO_5014415574" evidence="1">
    <location>
        <begin position="22"/>
        <end position="112"/>
    </location>
</feature>
<feature type="signal peptide" evidence="1">
    <location>
        <begin position="1"/>
        <end position="21"/>
    </location>
</feature>
<name>A0A2J8AKF4_9CHLO</name>